<keyword evidence="2" id="KW-1133">Transmembrane helix</keyword>
<keyword evidence="1" id="KW-1015">Disulfide bond</keyword>
<name>A0A819UKG8_9BILA</name>
<dbReference type="PROSITE" id="PS50026">
    <property type="entry name" value="EGF_3"/>
    <property type="match status" value="1"/>
</dbReference>
<keyword evidence="2" id="KW-0472">Membrane</keyword>
<dbReference type="EMBL" id="CAJOBD010007234">
    <property type="protein sequence ID" value="CAF4081551.1"/>
    <property type="molecule type" value="Genomic_DNA"/>
</dbReference>
<sequence length="375" mass="43785">MYSISQYIVINICCHCHQGWSGNRCDTYNHCHCYSGFVCIGRGRKDIKPICLCQLGRIGSQCYISYLSCKKYPCQNGGIYIPLDDKILYRRCICSEEYFGVHCEYHSSQINIVINQTTFKPPSSILLHLITLYENKSHEHTTCLKHIHLYQANLIVYHPRHFLPSMGFIEIFDNEKMKSNYYLSLLILIKPMKNEILFVKQDECFQYHQLKCTKFYYSLCFNQILQPFQCFYDDDDNQMCFCNSIHQLDCFYFKHNHTEYHPDINYCENNGNYLQNNQRCSKTSICFCPICYYGTFCQLTISGYSLSLDVIIGPHILQNISIKNQSFVVKISLIIIILMLGSGLIDSTLLILTFLQPKTKDYSCGFYLLFSSMTS</sequence>
<dbReference type="Proteomes" id="UP000663836">
    <property type="component" value="Unassembled WGS sequence"/>
</dbReference>
<keyword evidence="2" id="KW-0812">Transmembrane</keyword>
<feature type="disulfide bond" evidence="1">
    <location>
        <begin position="94"/>
        <end position="103"/>
    </location>
</feature>
<protein>
    <recommendedName>
        <fullName evidence="3">EGF-like domain-containing protein</fullName>
    </recommendedName>
</protein>
<accession>A0A819UKG8</accession>
<feature type="domain" description="EGF-like" evidence="3">
    <location>
        <begin position="65"/>
        <end position="104"/>
    </location>
</feature>
<evidence type="ECO:0000259" key="3">
    <source>
        <dbReference type="PROSITE" id="PS50026"/>
    </source>
</evidence>
<dbReference type="Gene3D" id="2.10.25.10">
    <property type="entry name" value="Laminin"/>
    <property type="match status" value="1"/>
</dbReference>
<dbReference type="AlphaFoldDB" id="A0A819UKG8"/>
<dbReference type="PROSITE" id="PS00022">
    <property type="entry name" value="EGF_1"/>
    <property type="match status" value="3"/>
</dbReference>
<evidence type="ECO:0000256" key="2">
    <source>
        <dbReference type="SAM" id="Phobius"/>
    </source>
</evidence>
<reference evidence="4" key="1">
    <citation type="submission" date="2021-02" db="EMBL/GenBank/DDBJ databases">
        <authorList>
            <person name="Nowell W R."/>
        </authorList>
    </citation>
    <scope>NUCLEOTIDE SEQUENCE</scope>
</reference>
<evidence type="ECO:0000313" key="5">
    <source>
        <dbReference type="Proteomes" id="UP000663836"/>
    </source>
</evidence>
<feature type="transmembrane region" description="Helical" evidence="2">
    <location>
        <begin position="331"/>
        <end position="355"/>
    </location>
</feature>
<dbReference type="InterPro" id="IPR000742">
    <property type="entry name" value="EGF"/>
</dbReference>
<comment type="caution">
    <text evidence="1">Lacks conserved residue(s) required for the propagation of feature annotation.</text>
</comment>
<proteinExistence type="predicted"/>
<gene>
    <name evidence="4" type="ORF">JBS370_LOCUS30734</name>
</gene>
<comment type="caution">
    <text evidence="4">The sequence shown here is derived from an EMBL/GenBank/DDBJ whole genome shotgun (WGS) entry which is preliminary data.</text>
</comment>
<dbReference type="SUPFAM" id="SSF57196">
    <property type="entry name" value="EGF/Laminin"/>
    <property type="match status" value="1"/>
</dbReference>
<organism evidence="4 5">
    <name type="scientific">Rotaria sordida</name>
    <dbReference type="NCBI Taxonomy" id="392033"/>
    <lineage>
        <taxon>Eukaryota</taxon>
        <taxon>Metazoa</taxon>
        <taxon>Spiralia</taxon>
        <taxon>Gnathifera</taxon>
        <taxon>Rotifera</taxon>
        <taxon>Eurotatoria</taxon>
        <taxon>Bdelloidea</taxon>
        <taxon>Philodinida</taxon>
        <taxon>Philodinidae</taxon>
        <taxon>Rotaria</taxon>
    </lineage>
</organism>
<evidence type="ECO:0000313" key="4">
    <source>
        <dbReference type="EMBL" id="CAF4081551.1"/>
    </source>
</evidence>
<evidence type="ECO:0000256" key="1">
    <source>
        <dbReference type="PROSITE-ProRule" id="PRU00076"/>
    </source>
</evidence>
<keyword evidence="1" id="KW-0245">EGF-like domain</keyword>